<organism evidence="2 3">
    <name type="scientific">Fragilariopsis cylindrus CCMP1102</name>
    <dbReference type="NCBI Taxonomy" id="635003"/>
    <lineage>
        <taxon>Eukaryota</taxon>
        <taxon>Sar</taxon>
        <taxon>Stramenopiles</taxon>
        <taxon>Ochrophyta</taxon>
        <taxon>Bacillariophyta</taxon>
        <taxon>Bacillariophyceae</taxon>
        <taxon>Bacillariophycidae</taxon>
        <taxon>Bacillariales</taxon>
        <taxon>Bacillariaceae</taxon>
        <taxon>Fragilariopsis</taxon>
    </lineage>
</organism>
<name>A0A1E7ETQ2_9STRA</name>
<keyword evidence="3" id="KW-1185">Reference proteome</keyword>
<sequence>MTTMMAATTMLITTSNSLLKDIAEVPSNGTISNYSIKCSKISDGENNSDITVSSTCVDNAAAAAAHSYYDSGNDNDSETVNDNDYDEQEKEAEDETTADGSITDNSILMLMSKAKGTNYGNIVLCDGVKKGSYRSLFPWLLLKSRRQAPLSPLSSKKGKGRNDEYWRRSIQGPMREGSVMEMVFYNVQNAP</sequence>
<feature type="region of interest" description="Disordered" evidence="1">
    <location>
        <begin position="68"/>
        <end position="101"/>
    </location>
</feature>
<reference evidence="2 3" key="1">
    <citation type="submission" date="2016-09" db="EMBL/GenBank/DDBJ databases">
        <title>Extensive genetic diversity and differential bi-allelic expression allows diatom success in the polar Southern Ocean.</title>
        <authorList>
            <consortium name="DOE Joint Genome Institute"/>
            <person name="Mock T."/>
            <person name="Otillar R.P."/>
            <person name="Strauss J."/>
            <person name="Dupont C."/>
            <person name="Frickenhaus S."/>
            <person name="Maumus F."/>
            <person name="Mcmullan M."/>
            <person name="Sanges R."/>
            <person name="Schmutz J."/>
            <person name="Toseland A."/>
            <person name="Valas R."/>
            <person name="Veluchamy A."/>
            <person name="Ward B.J."/>
            <person name="Allen A."/>
            <person name="Barry K."/>
            <person name="Falciatore A."/>
            <person name="Ferrante M."/>
            <person name="Fortunato A.E."/>
            <person name="Gloeckner G."/>
            <person name="Gruber A."/>
            <person name="Hipkin R."/>
            <person name="Janech M."/>
            <person name="Kroth P."/>
            <person name="Leese F."/>
            <person name="Lindquist E."/>
            <person name="Lyon B.R."/>
            <person name="Martin J."/>
            <person name="Mayer C."/>
            <person name="Parker M."/>
            <person name="Quesneville H."/>
            <person name="Raymond J."/>
            <person name="Uhlig C."/>
            <person name="Valentin K.U."/>
            <person name="Worden A.Z."/>
            <person name="Armbrust E.V."/>
            <person name="Bowler C."/>
            <person name="Green B."/>
            <person name="Moulton V."/>
            <person name="Van Oosterhout C."/>
            <person name="Grigoriev I."/>
        </authorList>
    </citation>
    <scope>NUCLEOTIDE SEQUENCE [LARGE SCALE GENOMIC DNA]</scope>
    <source>
        <strain evidence="2 3">CCMP1102</strain>
    </source>
</reference>
<dbReference type="InParanoid" id="A0A1E7ETQ2"/>
<evidence type="ECO:0000313" key="2">
    <source>
        <dbReference type="EMBL" id="OEU09226.1"/>
    </source>
</evidence>
<proteinExistence type="predicted"/>
<dbReference type="KEGG" id="fcy:FRACYDRAFT_271426"/>
<accession>A0A1E7ETQ2</accession>
<gene>
    <name evidence="2" type="ORF">FRACYDRAFT_271426</name>
</gene>
<evidence type="ECO:0000313" key="3">
    <source>
        <dbReference type="Proteomes" id="UP000095751"/>
    </source>
</evidence>
<evidence type="ECO:0000256" key="1">
    <source>
        <dbReference type="SAM" id="MobiDB-lite"/>
    </source>
</evidence>
<dbReference type="AlphaFoldDB" id="A0A1E7ETQ2"/>
<protein>
    <submittedName>
        <fullName evidence="2">Uncharacterized protein</fullName>
    </submittedName>
</protein>
<feature type="compositionally biased region" description="Acidic residues" evidence="1">
    <location>
        <begin position="73"/>
        <end position="97"/>
    </location>
</feature>
<dbReference type="EMBL" id="KV784376">
    <property type="protein sequence ID" value="OEU09226.1"/>
    <property type="molecule type" value="Genomic_DNA"/>
</dbReference>
<dbReference type="Proteomes" id="UP000095751">
    <property type="component" value="Unassembled WGS sequence"/>
</dbReference>